<dbReference type="STRING" id="1797989.A3H66_01390"/>
<organism evidence="10 11">
    <name type="scientific">Candidatus Falkowbacteria bacterium RIFCSPLOWO2_02_FULL_45_21</name>
    <dbReference type="NCBI Taxonomy" id="1797989"/>
    <lineage>
        <taxon>Bacteria</taxon>
        <taxon>Candidatus Falkowiibacteriota</taxon>
    </lineage>
</organism>
<dbReference type="EC" id="4.1.1.17" evidence="6"/>
<feature type="modified residue" description="N6-(pyridoxal phosphate)lysine" evidence="8">
    <location>
        <position position="49"/>
    </location>
</feature>
<dbReference type="PROSITE" id="PS00878">
    <property type="entry name" value="ODR_DC_2_1"/>
    <property type="match status" value="1"/>
</dbReference>
<dbReference type="AlphaFoldDB" id="A0A1F5SB99"/>
<name>A0A1F5SB99_9BACT</name>
<evidence type="ECO:0000256" key="8">
    <source>
        <dbReference type="PIRSR" id="PIRSR600183-50"/>
    </source>
</evidence>
<dbReference type="InterPro" id="IPR000183">
    <property type="entry name" value="Orn/DAP/Arg_de-COase"/>
</dbReference>
<dbReference type="GO" id="GO:0033387">
    <property type="term" value="P:putrescine biosynthetic process from arginine, via ornithine"/>
    <property type="evidence" value="ECO:0007669"/>
    <property type="project" value="TreeGrafter"/>
</dbReference>
<dbReference type="PRINTS" id="PR01182">
    <property type="entry name" value="ORNDCRBXLASE"/>
</dbReference>
<dbReference type="FunFam" id="3.20.20.10:FF:000008">
    <property type="entry name" value="Ornithine decarboxylase"/>
    <property type="match status" value="1"/>
</dbReference>
<sequence>MNQVEKKLLLDLATKHGTPIFVIDHDKLRANFREFREKLPEVQPYFAIKANSHPEIVKTMFDLGASFDVASMPEFMVVHENIKNLPDQERQDFIWDKIIYANTIKPVETLKELNPYKPLVTFDNPSELEKIKEHAPDAGLVLRIRVPNTGSMVELSSKFGAHPGEAVDLITQATNLGLGVEGISFHVGSQCNNFDNYMQALNFASSIFKEAELRKYPIGFKCKDGSREKVLDIGGGFPVKYTPDVKSFTVLAKKINSEIKRLFKKDNIQVIAEPGRFMVATACTLVVKIIGKAVRDGKTCYYLNDGVYHTFSGQVFDHQHYPLRAFKEAPTAVCATFGPTCDAFDTISLADELPDNLEIHDLLYAENIGAYSHASATYFNGFPPAKVVHVNKGR</sequence>
<evidence type="ECO:0000259" key="9">
    <source>
        <dbReference type="Pfam" id="PF02784"/>
    </source>
</evidence>
<dbReference type="InterPro" id="IPR002433">
    <property type="entry name" value="Orn_de-COase"/>
</dbReference>
<protein>
    <recommendedName>
        <fullName evidence="6">ornithine decarboxylase</fullName>
        <ecNumber evidence="6">4.1.1.17</ecNumber>
    </recommendedName>
</protein>
<dbReference type="InterPro" id="IPR009006">
    <property type="entry name" value="Ala_racemase/Decarboxylase_C"/>
</dbReference>
<evidence type="ECO:0000256" key="5">
    <source>
        <dbReference type="ARBA" id="ARBA00034115"/>
    </source>
</evidence>
<dbReference type="EMBL" id="MFFW01000042">
    <property type="protein sequence ID" value="OGF23947.1"/>
    <property type="molecule type" value="Genomic_DNA"/>
</dbReference>
<dbReference type="PANTHER" id="PTHR11482:SF6">
    <property type="entry name" value="ORNITHINE DECARBOXYLASE 1-RELATED"/>
    <property type="match status" value="1"/>
</dbReference>
<comment type="pathway">
    <text evidence="5">Amine and polyamine biosynthesis; putrescine biosynthesis via L-ornithine pathway; putrescine from L-ornithine: step 1/1.</text>
</comment>
<evidence type="ECO:0000256" key="2">
    <source>
        <dbReference type="ARBA" id="ARBA00008872"/>
    </source>
</evidence>
<dbReference type="InterPro" id="IPR029066">
    <property type="entry name" value="PLP-binding_barrel"/>
</dbReference>
<dbReference type="SUPFAM" id="SSF50621">
    <property type="entry name" value="Alanine racemase C-terminal domain-like"/>
    <property type="match status" value="1"/>
</dbReference>
<dbReference type="Proteomes" id="UP000178783">
    <property type="component" value="Unassembled WGS sequence"/>
</dbReference>
<dbReference type="InterPro" id="IPR022653">
    <property type="entry name" value="De-COase2_pyr-phos_BS"/>
</dbReference>
<dbReference type="PANTHER" id="PTHR11482">
    <property type="entry name" value="ARGININE/DIAMINOPIMELATE/ORNITHINE DECARBOXYLASE"/>
    <property type="match status" value="1"/>
</dbReference>
<feature type="active site" description="Proton donor" evidence="8">
    <location>
        <position position="341"/>
    </location>
</feature>
<dbReference type="Pfam" id="PF02784">
    <property type="entry name" value="Orn_Arg_deC_N"/>
    <property type="match status" value="1"/>
</dbReference>
<comment type="caution">
    <text evidence="10">The sequence shown here is derived from an EMBL/GenBank/DDBJ whole genome shotgun (WGS) entry which is preliminary data.</text>
</comment>
<evidence type="ECO:0000313" key="11">
    <source>
        <dbReference type="Proteomes" id="UP000178783"/>
    </source>
</evidence>
<dbReference type="GO" id="GO:0005737">
    <property type="term" value="C:cytoplasm"/>
    <property type="evidence" value="ECO:0007669"/>
    <property type="project" value="TreeGrafter"/>
</dbReference>
<keyword evidence="3 8" id="KW-0663">Pyridoxal phosphate</keyword>
<dbReference type="PRINTS" id="PR01179">
    <property type="entry name" value="ODADCRBXLASE"/>
</dbReference>
<comment type="catalytic activity">
    <reaction evidence="7">
        <text>L-ornithine + H(+) = putrescine + CO2</text>
        <dbReference type="Rhea" id="RHEA:22964"/>
        <dbReference type="ChEBI" id="CHEBI:15378"/>
        <dbReference type="ChEBI" id="CHEBI:16526"/>
        <dbReference type="ChEBI" id="CHEBI:46911"/>
        <dbReference type="ChEBI" id="CHEBI:326268"/>
        <dbReference type="EC" id="4.1.1.17"/>
    </reaction>
</comment>
<reference evidence="10 11" key="1">
    <citation type="journal article" date="2016" name="Nat. Commun.">
        <title>Thousands of microbial genomes shed light on interconnected biogeochemical processes in an aquifer system.</title>
        <authorList>
            <person name="Anantharaman K."/>
            <person name="Brown C.T."/>
            <person name="Hug L.A."/>
            <person name="Sharon I."/>
            <person name="Castelle C.J."/>
            <person name="Probst A.J."/>
            <person name="Thomas B.C."/>
            <person name="Singh A."/>
            <person name="Wilkins M.J."/>
            <person name="Karaoz U."/>
            <person name="Brodie E.L."/>
            <person name="Williams K.H."/>
            <person name="Hubbard S.S."/>
            <person name="Banfield J.F."/>
        </authorList>
    </citation>
    <scope>NUCLEOTIDE SEQUENCE [LARGE SCALE GENOMIC DNA]</scope>
</reference>
<comment type="similarity">
    <text evidence="2">Belongs to the Orn/Lys/Arg decarboxylase class-II family.</text>
</comment>
<evidence type="ECO:0000256" key="1">
    <source>
        <dbReference type="ARBA" id="ARBA00001933"/>
    </source>
</evidence>
<dbReference type="Gene3D" id="2.40.37.10">
    <property type="entry name" value="Lyase, Ornithine Decarboxylase, Chain A, domain 1"/>
    <property type="match status" value="1"/>
</dbReference>
<proteinExistence type="inferred from homology"/>
<gene>
    <name evidence="10" type="ORF">A3H66_01390</name>
</gene>
<evidence type="ECO:0000256" key="3">
    <source>
        <dbReference type="ARBA" id="ARBA00022898"/>
    </source>
</evidence>
<evidence type="ECO:0000313" key="10">
    <source>
        <dbReference type="EMBL" id="OGF23947.1"/>
    </source>
</evidence>
<dbReference type="Gene3D" id="3.20.20.10">
    <property type="entry name" value="Alanine racemase"/>
    <property type="match status" value="1"/>
</dbReference>
<feature type="domain" description="Orn/DAP/Arg decarboxylase 2 N-terminal" evidence="9">
    <location>
        <begin position="26"/>
        <end position="280"/>
    </location>
</feature>
<dbReference type="InterPro" id="IPR022644">
    <property type="entry name" value="De-COase2_N"/>
</dbReference>
<accession>A0A1F5SB99</accession>
<dbReference type="SUPFAM" id="SSF51419">
    <property type="entry name" value="PLP-binding barrel"/>
    <property type="match status" value="1"/>
</dbReference>
<evidence type="ECO:0000256" key="4">
    <source>
        <dbReference type="ARBA" id="ARBA00023239"/>
    </source>
</evidence>
<dbReference type="CDD" id="cd00622">
    <property type="entry name" value="PLPDE_III_ODC"/>
    <property type="match status" value="1"/>
</dbReference>
<comment type="cofactor">
    <cofactor evidence="1 8">
        <name>pyridoxal 5'-phosphate</name>
        <dbReference type="ChEBI" id="CHEBI:597326"/>
    </cofactor>
</comment>
<keyword evidence="4" id="KW-0456">Lyase</keyword>
<dbReference type="GO" id="GO:0004586">
    <property type="term" value="F:ornithine decarboxylase activity"/>
    <property type="evidence" value="ECO:0007669"/>
    <property type="project" value="UniProtKB-EC"/>
</dbReference>
<evidence type="ECO:0000256" key="6">
    <source>
        <dbReference type="ARBA" id="ARBA00034138"/>
    </source>
</evidence>
<evidence type="ECO:0000256" key="7">
    <source>
        <dbReference type="ARBA" id="ARBA00049127"/>
    </source>
</evidence>